<organism evidence="3 4">
    <name type="scientific">Riccia fluitans</name>
    <dbReference type="NCBI Taxonomy" id="41844"/>
    <lineage>
        <taxon>Eukaryota</taxon>
        <taxon>Viridiplantae</taxon>
        <taxon>Streptophyta</taxon>
        <taxon>Embryophyta</taxon>
        <taxon>Marchantiophyta</taxon>
        <taxon>Marchantiopsida</taxon>
        <taxon>Marchantiidae</taxon>
        <taxon>Marchantiales</taxon>
        <taxon>Ricciaceae</taxon>
        <taxon>Riccia</taxon>
    </lineage>
</organism>
<feature type="transmembrane region" description="Helical" evidence="2">
    <location>
        <begin position="236"/>
        <end position="253"/>
    </location>
</feature>
<dbReference type="EMBL" id="JBHFFA010000007">
    <property type="protein sequence ID" value="KAL2610961.1"/>
    <property type="molecule type" value="Genomic_DNA"/>
</dbReference>
<protein>
    <submittedName>
        <fullName evidence="3">Uncharacterized protein</fullName>
    </submittedName>
</protein>
<keyword evidence="4" id="KW-1185">Reference proteome</keyword>
<comment type="caution">
    <text evidence="3">The sequence shown here is derived from an EMBL/GenBank/DDBJ whole genome shotgun (WGS) entry which is preliminary data.</text>
</comment>
<sequence>MSGTKRRNRRQSDVPPEERPSQRQRRATSPNYKLSHDEAMETIDRLVQDEETNSGDGAIVEKIPTLQSMAIQPVVPTRLPRPPTIGFEELSLLTRDEVFPHLKFDRLKTEGILFIDSILFAKGAAGAQGQLLVNVSREGLKEYVDFPRSEDSFYVVSASVIEAEFLCRTGHKSLKDGWTMVDCWFDYRNAQPRNEGWFIDDLVFFSSLGREDGKRLDMRAKLVICQALKWIGRPSSLYTSTTLVLLLWPMWILRSRI</sequence>
<keyword evidence="2" id="KW-0812">Transmembrane</keyword>
<dbReference type="Proteomes" id="UP001605036">
    <property type="component" value="Unassembled WGS sequence"/>
</dbReference>
<proteinExistence type="predicted"/>
<dbReference type="AlphaFoldDB" id="A0ABD1XST3"/>
<feature type="compositionally biased region" description="Basic and acidic residues" evidence="1">
    <location>
        <begin position="10"/>
        <end position="21"/>
    </location>
</feature>
<gene>
    <name evidence="3" type="ORF">R1flu_022653</name>
</gene>
<keyword evidence="2" id="KW-0472">Membrane</keyword>
<evidence type="ECO:0000256" key="2">
    <source>
        <dbReference type="SAM" id="Phobius"/>
    </source>
</evidence>
<accession>A0ABD1XST3</accession>
<evidence type="ECO:0000256" key="1">
    <source>
        <dbReference type="SAM" id="MobiDB-lite"/>
    </source>
</evidence>
<evidence type="ECO:0000313" key="4">
    <source>
        <dbReference type="Proteomes" id="UP001605036"/>
    </source>
</evidence>
<feature type="region of interest" description="Disordered" evidence="1">
    <location>
        <begin position="1"/>
        <end position="38"/>
    </location>
</feature>
<evidence type="ECO:0000313" key="3">
    <source>
        <dbReference type="EMBL" id="KAL2610961.1"/>
    </source>
</evidence>
<reference evidence="3 4" key="1">
    <citation type="submission" date="2024-09" db="EMBL/GenBank/DDBJ databases">
        <title>Chromosome-scale assembly of Riccia fluitans.</title>
        <authorList>
            <person name="Paukszto L."/>
            <person name="Sawicki J."/>
            <person name="Karawczyk K."/>
            <person name="Piernik-Szablinska J."/>
            <person name="Szczecinska M."/>
            <person name="Mazdziarz M."/>
        </authorList>
    </citation>
    <scope>NUCLEOTIDE SEQUENCE [LARGE SCALE GENOMIC DNA]</scope>
    <source>
        <strain evidence="3">Rf_01</strain>
        <tissue evidence="3">Aerial parts of the thallus</tissue>
    </source>
</reference>
<keyword evidence="2" id="KW-1133">Transmembrane helix</keyword>
<name>A0ABD1XST3_9MARC</name>